<comment type="caution">
    <text evidence="12">The sequence shown here is derived from an EMBL/GenBank/DDBJ whole genome shotgun (WGS) entry which is preliminary data.</text>
</comment>
<proteinExistence type="inferred from homology"/>
<evidence type="ECO:0000313" key="13">
    <source>
        <dbReference type="Proteomes" id="UP000265515"/>
    </source>
</evidence>
<protein>
    <recommendedName>
        <fullName evidence="14">Bidirectional sugar transporter SWEET</fullName>
    </recommendedName>
</protein>
<evidence type="ECO:0000256" key="2">
    <source>
        <dbReference type="ARBA" id="ARBA00007809"/>
    </source>
</evidence>
<name>A0A388K0S0_CHABU</name>
<evidence type="ECO:0000256" key="4">
    <source>
        <dbReference type="ARBA" id="ARBA00022475"/>
    </source>
</evidence>
<keyword evidence="13" id="KW-1185">Reference proteome</keyword>
<dbReference type="Proteomes" id="UP000265515">
    <property type="component" value="Unassembled WGS sequence"/>
</dbReference>
<dbReference type="OMA" id="HTYERRT"/>
<dbReference type="OrthoDB" id="409725at2759"/>
<feature type="transmembrane region" description="Helical" evidence="11">
    <location>
        <begin position="12"/>
        <end position="33"/>
    </location>
</feature>
<accession>A0A388K0S0</accession>
<evidence type="ECO:0000256" key="1">
    <source>
        <dbReference type="ARBA" id="ARBA00004651"/>
    </source>
</evidence>
<gene>
    <name evidence="12" type="ORF">CBR_g38973</name>
</gene>
<evidence type="ECO:0000256" key="9">
    <source>
        <dbReference type="ARBA" id="ARBA00023136"/>
    </source>
</evidence>
<evidence type="ECO:0000256" key="8">
    <source>
        <dbReference type="ARBA" id="ARBA00022989"/>
    </source>
</evidence>
<feature type="transmembrane region" description="Helical" evidence="11">
    <location>
        <begin position="75"/>
        <end position="96"/>
    </location>
</feature>
<comment type="similarity">
    <text evidence="2">Belongs to the SWEET sugar transporter family.</text>
</comment>
<keyword evidence="3" id="KW-0813">Transport</keyword>
<keyword evidence="7" id="KW-0677">Repeat</keyword>
<evidence type="ECO:0000256" key="11">
    <source>
        <dbReference type="SAM" id="Phobius"/>
    </source>
</evidence>
<reference evidence="12 13" key="1">
    <citation type="journal article" date="2018" name="Cell">
        <title>The Chara Genome: Secondary Complexity and Implications for Plant Terrestrialization.</title>
        <authorList>
            <person name="Nishiyama T."/>
            <person name="Sakayama H."/>
            <person name="Vries J.D."/>
            <person name="Buschmann H."/>
            <person name="Saint-Marcoux D."/>
            <person name="Ullrich K.K."/>
            <person name="Haas F.B."/>
            <person name="Vanderstraeten L."/>
            <person name="Becker D."/>
            <person name="Lang D."/>
            <person name="Vosolsobe S."/>
            <person name="Rombauts S."/>
            <person name="Wilhelmsson P.K.I."/>
            <person name="Janitza P."/>
            <person name="Kern R."/>
            <person name="Heyl A."/>
            <person name="Rumpler F."/>
            <person name="Villalobos L.I.A.C."/>
            <person name="Clay J.M."/>
            <person name="Skokan R."/>
            <person name="Toyoda A."/>
            <person name="Suzuki Y."/>
            <person name="Kagoshima H."/>
            <person name="Schijlen E."/>
            <person name="Tajeshwar N."/>
            <person name="Catarino B."/>
            <person name="Hetherington A.J."/>
            <person name="Saltykova A."/>
            <person name="Bonnot C."/>
            <person name="Breuninger H."/>
            <person name="Symeonidi A."/>
            <person name="Radhakrishnan G.V."/>
            <person name="Van Nieuwerburgh F."/>
            <person name="Deforce D."/>
            <person name="Chang C."/>
            <person name="Karol K.G."/>
            <person name="Hedrich R."/>
            <person name="Ulvskov P."/>
            <person name="Glockner G."/>
            <person name="Delwiche C.F."/>
            <person name="Petrasek J."/>
            <person name="Van de Peer Y."/>
            <person name="Friml J."/>
            <person name="Beilby M."/>
            <person name="Dolan L."/>
            <person name="Kohara Y."/>
            <person name="Sugano S."/>
            <person name="Fujiyama A."/>
            <person name="Delaux P.-M."/>
            <person name="Quint M."/>
            <person name="TheiBen G."/>
            <person name="Hagemann M."/>
            <person name="Harholt J."/>
            <person name="Dunand C."/>
            <person name="Zachgo S."/>
            <person name="Langdale J."/>
            <person name="Maumus F."/>
            <person name="Straeten D.V.D."/>
            <person name="Gould S.B."/>
            <person name="Rensing S.A."/>
        </authorList>
    </citation>
    <scope>NUCLEOTIDE SEQUENCE [LARGE SCALE GENOMIC DNA]</scope>
    <source>
        <strain evidence="12 13">S276</strain>
    </source>
</reference>
<evidence type="ECO:0008006" key="14">
    <source>
        <dbReference type="Google" id="ProtNLM"/>
    </source>
</evidence>
<comment type="function">
    <text evidence="10">Mediates both low-affinity uptake and efflux of sugar across the plasma membrane.</text>
</comment>
<dbReference type="EMBL" id="BFEA01000041">
    <property type="protein sequence ID" value="GBG63661.1"/>
    <property type="molecule type" value="Genomic_DNA"/>
</dbReference>
<comment type="subcellular location">
    <subcellularLocation>
        <location evidence="1">Cell membrane</location>
        <topology evidence="1">Multi-pass membrane protein</topology>
    </subcellularLocation>
</comment>
<organism evidence="12 13">
    <name type="scientific">Chara braunii</name>
    <name type="common">Braun's stonewort</name>
    <dbReference type="NCBI Taxonomy" id="69332"/>
    <lineage>
        <taxon>Eukaryota</taxon>
        <taxon>Viridiplantae</taxon>
        <taxon>Streptophyta</taxon>
        <taxon>Charophyceae</taxon>
        <taxon>Charales</taxon>
        <taxon>Characeae</taxon>
        <taxon>Chara</taxon>
    </lineage>
</organism>
<dbReference type="Gramene" id="GBG63661">
    <property type="protein sequence ID" value="GBG63661"/>
    <property type="gene ID" value="CBR_g38973"/>
</dbReference>
<dbReference type="FunFam" id="1.20.1280.290:FF:000001">
    <property type="entry name" value="Bidirectional sugar transporter SWEET"/>
    <property type="match status" value="1"/>
</dbReference>
<keyword evidence="8 11" id="KW-1133">Transmembrane helix</keyword>
<dbReference type="InterPro" id="IPR004316">
    <property type="entry name" value="SWEET_rpt"/>
</dbReference>
<sequence length="158" mass="17112">MAPWEVSSLVRNVLGMLGNVTAFGLWCAPVPTFIRVVKEKEVGDFSILPYVATWVNCVIWLYYALPMVSDDNVTLATISGMGLAFSTVFVLIYLIYCKPSKRTKVWVLIACSVAFGAVLVTSTFVSAEKSERSKIVGAFGVVSAIGLYIAPTMIVVSS</sequence>
<keyword evidence="4" id="KW-1003">Cell membrane</keyword>
<dbReference type="GO" id="GO:0005886">
    <property type="term" value="C:plasma membrane"/>
    <property type="evidence" value="ECO:0007669"/>
    <property type="project" value="UniProtKB-SubCell"/>
</dbReference>
<dbReference type="InterPro" id="IPR047664">
    <property type="entry name" value="SWEET"/>
</dbReference>
<dbReference type="Gene3D" id="1.20.1280.290">
    <property type="match status" value="1"/>
</dbReference>
<feature type="transmembrane region" description="Helical" evidence="11">
    <location>
        <begin position="105"/>
        <end position="125"/>
    </location>
</feature>
<keyword evidence="9 11" id="KW-0472">Membrane</keyword>
<keyword evidence="6 11" id="KW-0812">Transmembrane</keyword>
<evidence type="ECO:0000313" key="12">
    <source>
        <dbReference type="EMBL" id="GBG63661.1"/>
    </source>
</evidence>
<keyword evidence="5" id="KW-0762">Sugar transport</keyword>
<dbReference type="PANTHER" id="PTHR10791:SF30">
    <property type="entry name" value="SUGAR TRANSPORTER SWEET1"/>
    <property type="match status" value="1"/>
</dbReference>
<feature type="transmembrane region" description="Helical" evidence="11">
    <location>
        <begin position="137"/>
        <end position="156"/>
    </location>
</feature>
<evidence type="ECO:0000256" key="7">
    <source>
        <dbReference type="ARBA" id="ARBA00022737"/>
    </source>
</evidence>
<dbReference type="Pfam" id="PF03083">
    <property type="entry name" value="MtN3_slv"/>
    <property type="match status" value="1"/>
</dbReference>
<dbReference type="PANTHER" id="PTHR10791">
    <property type="entry name" value="RAG1-ACTIVATING PROTEIN 1"/>
    <property type="match status" value="1"/>
</dbReference>
<evidence type="ECO:0000256" key="10">
    <source>
        <dbReference type="ARBA" id="ARBA00037238"/>
    </source>
</evidence>
<evidence type="ECO:0000256" key="5">
    <source>
        <dbReference type="ARBA" id="ARBA00022597"/>
    </source>
</evidence>
<evidence type="ECO:0000256" key="6">
    <source>
        <dbReference type="ARBA" id="ARBA00022692"/>
    </source>
</evidence>
<dbReference type="GO" id="GO:0051119">
    <property type="term" value="F:sugar transmembrane transporter activity"/>
    <property type="evidence" value="ECO:0007669"/>
    <property type="project" value="InterPro"/>
</dbReference>
<feature type="transmembrane region" description="Helical" evidence="11">
    <location>
        <begin position="45"/>
        <end position="63"/>
    </location>
</feature>
<evidence type="ECO:0000256" key="3">
    <source>
        <dbReference type="ARBA" id="ARBA00022448"/>
    </source>
</evidence>
<dbReference type="AlphaFoldDB" id="A0A388K0S0"/>